<accession>A0A7C6AFM8</accession>
<name>A0A7C6AFM8_UNCW3</name>
<keyword evidence="1" id="KW-1133">Transmembrane helix</keyword>
<evidence type="ECO:0000256" key="1">
    <source>
        <dbReference type="SAM" id="Phobius"/>
    </source>
</evidence>
<protein>
    <submittedName>
        <fullName evidence="2">Uncharacterized protein</fullName>
    </submittedName>
</protein>
<keyword evidence="1" id="KW-0472">Membrane</keyword>
<feature type="transmembrane region" description="Helical" evidence="1">
    <location>
        <begin position="78"/>
        <end position="96"/>
    </location>
</feature>
<organism evidence="2">
    <name type="scientific">candidate division WOR-3 bacterium</name>
    <dbReference type="NCBI Taxonomy" id="2052148"/>
    <lineage>
        <taxon>Bacteria</taxon>
        <taxon>Bacteria division WOR-3</taxon>
    </lineage>
</organism>
<sequence>MEKKFTALRVVSVIFKILAWIVAVLTVIGFIVMLIGGAAMGSMMSRGYGGYGGYGGLGALGAFGGIGIAFGILIYGAFMFVSLLAAADMILVILAIEENTRALKPPQTNA</sequence>
<gene>
    <name evidence="2" type="ORF">ENV70_00660</name>
</gene>
<dbReference type="AlphaFoldDB" id="A0A7C6AFM8"/>
<evidence type="ECO:0000313" key="2">
    <source>
        <dbReference type="EMBL" id="HHS62115.1"/>
    </source>
</evidence>
<comment type="caution">
    <text evidence="2">The sequence shown here is derived from an EMBL/GenBank/DDBJ whole genome shotgun (WGS) entry which is preliminary data.</text>
</comment>
<reference evidence="2" key="1">
    <citation type="journal article" date="2020" name="mSystems">
        <title>Genome- and Community-Level Interaction Insights into Carbon Utilization and Element Cycling Functions of Hydrothermarchaeota in Hydrothermal Sediment.</title>
        <authorList>
            <person name="Zhou Z."/>
            <person name="Liu Y."/>
            <person name="Xu W."/>
            <person name="Pan J."/>
            <person name="Luo Z.H."/>
            <person name="Li M."/>
        </authorList>
    </citation>
    <scope>NUCLEOTIDE SEQUENCE [LARGE SCALE GENOMIC DNA]</scope>
    <source>
        <strain evidence="2">SpSt-783</strain>
    </source>
</reference>
<proteinExistence type="predicted"/>
<feature type="transmembrane region" description="Helical" evidence="1">
    <location>
        <begin position="17"/>
        <end position="39"/>
    </location>
</feature>
<dbReference type="EMBL" id="DTHJ01000011">
    <property type="protein sequence ID" value="HHS62115.1"/>
    <property type="molecule type" value="Genomic_DNA"/>
</dbReference>
<keyword evidence="1" id="KW-0812">Transmembrane</keyword>
<feature type="transmembrane region" description="Helical" evidence="1">
    <location>
        <begin position="51"/>
        <end position="72"/>
    </location>
</feature>